<accession>A0A8J1TN85</accession>
<feature type="compositionally biased region" description="Basic and acidic residues" evidence="12">
    <location>
        <begin position="636"/>
        <end position="672"/>
    </location>
</feature>
<evidence type="ECO:0000256" key="8">
    <source>
        <dbReference type="ARBA" id="ARBA00022840"/>
    </source>
</evidence>
<evidence type="ECO:0000313" key="14">
    <source>
        <dbReference type="EMBL" id="CAH1802628.1"/>
    </source>
</evidence>
<keyword evidence="6" id="KW-0547">Nucleotide-binding</keyword>
<feature type="region of interest" description="Disordered" evidence="12">
    <location>
        <begin position="220"/>
        <end position="252"/>
    </location>
</feature>
<comment type="catalytic activity">
    <reaction evidence="10">
        <text>L-threonyl-[protein] + ATP = O-phospho-L-threonyl-[protein] + ADP + H(+)</text>
        <dbReference type="Rhea" id="RHEA:46608"/>
        <dbReference type="Rhea" id="RHEA-COMP:11060"/>
        <dbReference type="Rhea" id="RHEA-COMP:11605"/>
        <dbReference type="ChEBI" id="CHEBI:15378"/>
        <dbReference type="ChEBI" id="CHEBI:30013"/>
        <dbReference type="ChEBI" id="CHEBI:30616"/>
        <dbReference type="ChEBI" id="CHEBI:61977"/>
        <dbReference type="ChEBI" id="CHEBI:456216"/>
        <dbReference type="EC" id="2.7.11.17"/>
    </reaction>
</comment>
<dbReference type="SUPFAM" id="SSF56112">
    <property type="entry name" value="Protein kinase-like (PK-like)"/>
    <property type="match status" value="1"/>
</dbReference>
<dbReference type="OrthoDB" id="68483at2759"/>
<sequence length="775" mass="86363">MSQGASSLCVRSRMSASAASIQGAPPSVGSPAPSVGQTMHSRAPKIGDIPRQNHVQGNDEPQIVPETKTHKIANGTAVNGGLPHRMPPYTRKQSSMTNDSGRCSVDNDETSEVIMQETPSDGDRNYRKHSASAVDKSGHLCLPGPEIISTSNIDPHLQSGQSSSYNSMSSDRHSPTPSQASNSSLIGSTQLHNIKHAPKIAYSQSEDKLLTGNSDRAICPHLPYSPYGSPNGSPRMRRQPTKESRRVSRTDSQGYVQLNQYTLKDEIGKGSYGIVKLAYNEEDDTHYAMKILSKKKLIKRSGFFKKPPAREGKGKPPPNPLEKVYREIAILKKVDHPNIVRLVEVLDDPEEDNLYMVFTLYTKGEVMVVPTENPLTEQEAWSYFRDVILGIEYLHYQKIIHRDVKPSNLLLDNNGHIKIADFGVSNEFTGGDALLSSTAGTPAFMPPESLKDSRDTYSGKAMDIWAMGVTLYCFLIGRCPFQDEYILGLHKKILTDPVVFPEKPVLNDDVKEVIIQMLKKDPHERITLPQLKVNKWVTRGGMCPMLTTEENCILITVTDEDMSNVVKTIPKLETLILVKSVLKQKSFRNPYQKDYNIKGQSKADFQKTGRSHSAPESLEIMHKRKVSQDTLLPSLRENDTNDNHINDDTKDHINDDKNHLNDRKNHHDDEKIVQSLQDGSSSRHNTQINPTTQEPITKFSLGNESTHETTHKANKITHEPNTTTQEAALGNLTHQSQSSVDDITPSSEKLDYPDDRMESPMEISTHSENSTHSAC</sequence>
<dbReference type="InterPro" id="IPR008271">
    <property type="entry name" value="Ser/Thr_kinase_AS"/>
</dbReference>
<evidence type="ECO:0000259" key="13">
    <source>
        <dbReference type="PROSITE" id="PS50011"/>
    </source>
</evidence>
<dbReference type="InterPro" id="IPR000719">
    <property type="entry name" value="Prot_kinase_dom"/>
</dbReference>
<feature type="region of interest" description="Disordered" evidence="12">
    <location>
        <begin position="116"/>
        <end position="184"/>
    </location>
</feature>
<feature type="compositionally biased region" description="Polar residues" evidence="12">
    <location>
        <begin position="762"/>
        <end position="775"/>
    </location>
</feature>
<dbReference type="GO" id="GO:0005524">
    <property type="term" value="F:ATP binding"/>
    <property type="evidence" value="ECO:0007669"/>
    <property type="project" value="UniProtKB-UniRule"/>
</dbReference>
<evidence type="ECO:0000256" key="4">
    <source>
        <dbReference type="ARBA" id="ARBA00022527"/>
    </source>
</evidence>
<feature type="domain" description="Protein kinase" evidence="13">
    <location>
        <begin position="261"/>
        <end position="537"/>
    </location>
</feature>
<gene>
    <name evidence="14" type="ORF">OFUS_LOCUS26285</name>
</gene>
<feature type="compositionally biased region" description="Polar residues" evidence="12">
    <location>
        <begin position="733"/>
        <end position="747"/>
    </location>
</feature>
<evidence type="ECO:0000256" key="10">
    <source>
        <dbReference type="ARBA" id="ARBA00047307"/>
    </source>
</evidence>
<feature type="region of interest" description="Disordered" evidence="12">
    <location>
        <begin position="733"/>
        <end position="775"/>
    </location>
</feature>
<dbReference type="GO" id="GO:0004683">
    <property type="term" value="F:calcium/calmodulin-dependent protein kinase activity"/>
    <property type="evidence" value="ECO:0007669"/>
    <property type="project" value="UniProtKB-EC"/>
</dbReference>
<evidence type="ECO:0000256" key="2">
    <source>
        <dbReference type="ARBA" id="ARBA00012434"/>
    </source>
</evidence>
<dbReference type="PROSITE" id="PS00108">
    <property type="entry name" value="PROTEIN_KINASE_ST"/>
    <property type="match status" value="1"/>
</dbReference>
<feature type="region of interest" description="Disordered" evidence="12">
    <location>
        <begin position="593"/>
        <end position="698"/>
    </location>
</feature>
<keyword evidence="8" id="KW-0067">ATP-binding</keyword>
<comment type="caution">
    <text evidence="14">The sequence shown here is derived from an EMBL/GenBank/DDBJ whole genome shotgun (WGS) entry which is preliminary data.</text>
</comment>
<dbReference type="GO" id="GO:0005634">
    <property type="term" value="C:nucleus"/>
    <property type="evidence" value="ECO:0007669"/>
    <property type="project" value="UniProtKB-ARBA"/>
</dbReference>
<dbReference type="Gene3D" id="1.10.510.10">
    <property type="entry name" value="Transferase(Phosphotransferase) domain 1"/>
    <property type="match status" value="1"/>
</dbReference>
<proteinExistence type="predicted"/>
<evidence type="ECO:0000256" key="3">
    <source>
        <dbReference type="ARBA" id="ARBA00022490"/>
    </source>
</evidence>
<dbReference type="CDD" id="cd14118">
    <property type="entry name" value="STKc_CAMKK"/>
    <property type="match status" value="1"/>
</dbReference>
<dbReference type="Pfam" id="PF00069">
    <property type="entry name" value="Pkinase"/>
    <property type="match status" value="1"/>
</dbReference>
<dbReference type="GO" id="GO:0005737">
    <property type="term" value="C:cytoplasm"/>
    <property type="evidence" value="ECO:0007669"/>
    <property type="project" value="UniProtKB-SubCell"/>
</dbReference>
<dbReference type="FunFam" id="1.10.510.10:FF:000571">
    <property type="entry name" value="Maternal embryonic leucine zipper kinase"/>
    <property type="match status" value="1"/>
</dbReference>
<dbReference type="GO" id="GO:0005516">
    <property type="term" value="F:calmodulin binding"/>
    <property type="evidence" value="ECO:0007669"/>
    <property type="project" value="UniProtKB-KW"/>
</dbReference>
<dbReference type="SMART" id="SM00220">
    <property type="entry name" value="S_TKc"/>
    <property type="match status" value="1"/>
</dbReference>
<dbReference type="GO" id="GO:0061762">
    <property type="term" value="P:CAMKK-AMPK signaling cascade"/>
    <property type="evidence" value="ECO:0007669"/>
    <property type="project" value="TreeGrafter"/>
</dbReference>
<evidence type="ECO:0000256" key="5">
    <source>
        <dbReference type="ARBA" id="ARBA00022679"/>
    </source>
</evidence>
<feature type="compositionally biased region" description="Low complexity" evidence="12">
    <location>
        <begin position="224"/>
        <end position="234"/>
    </location>
</feature>
<evidence type="ECO:0000256" key="1">
    <source>
        <dbReference type="ARBA" id="ARBA00004496"/>
    </source>
</evidence>
<dbReference type="Gene3D" id="3.30.200.20">
    <property type="entry name" value="Phosphorylase Kinase, domain 1"/>
    <property type="match status" value="1"/>
</dbReference>
<dbReference type="AlphaFoldDB" id="A0A8J1TN85"/>
<protein>
    <recommendedName>
        <fullName evidence="2">calcium/calmodulin-dependent protein kinase</fullName>
        <ecNumber evidence="2">2.7.11.17</ecNumber>
    </recommendedName>
</protein>
<organism evidence="14 15">
    <name type="scientific">Owenia fusiformis</name>
    <name type="common">Polychaete worm</name>
    <dbReference type="NCBI Taxonomy" id="6347"/>
    <lineage>
        <taxon>Eukaryota</taxon>
        <taxon>Metazoa</taxon>
        <taxon>Spiralia</taxon>
        <taxon>Lophotrochozoa</taxon>
        <taxon>Annelida</taxon>
        <taxon>Polychaeta</taxon>
        <taxon>Sedentaria</taxon>
        <taxon>Canalipalpata</taxon>
        <taxon>Sabellida</taxon>
        <taxon>Oweniida</taxon>
        <taxon>Oweniidae</taxon>
        <taxon>Owenia</taxon>
    </lineage>
</organism>
<dbReference type="PANTHER" id="PTHR43895">
    <property type="entry name" value="CALCIUM/CALMODULIN-DEPENDENT PROTEIN KINASE KINASE-RELATED"/>
    <property type="match status" value="1"/>
</dbReference>
<dbReference type="InterPro" id="IPR011009">
    <property type="entry name" value="Kinase-like_dom_sf"/>
</dbReference>
<feature type="compositionally biased region" description="Low complexity" evidence="12">
    <location>
        <begin position="23"/>
        <end position="36"/>
    </location>
</feature>
<feature type="compositionally biased region" description="Polar residues" evidence="12">
    <location>
        <begin position="674"/>
        <end position="698"/>
    </location>
</feature>
<keyword evidence="4" id="KW-0723">Serine/threonine-protein kinase</keyword>
<dbReference type="PROSITE" id="PS00107">
    <property type="entry name" value="PROTEIN_KINASE_ATP"/>
    <property type="match status" value="1"/>
</dbReference>
<keyword evidence="9" id="KW-0112">Calmodulin-binding</keyword>
<keyword evidence="3" id="KW-0963">Cytoplasm</keyword>
<keyword evidence="5" id="KW-0808">Transferase</keyword>
<evidence type="ECO:0000313" key="15">
    <source>
        <dbReference type="Proteomes" id="UP000749559"/>
    </source>
</evidence>
<keyword evidence="7" id="KW-0418">Kinase</keyword>
<evidence type="ECO:0000256" key="12">
    <source>
        <dbReference type="SAM" id="MobiDB-lite"/>
    </source>
</evidence>
<feature type="compositionally biased region" description="Polar residues" evidence="12">
    <location>
        <begin position="175"/>
        <end position="184"/>
    </location>
</feature>
<comment type="subcellular location">
    <subcellularLocation>
        <location evidence="1">Cytoplasm</location>
    </subcellularLocation>
</comment>
<dbReference type="PROSITE" id="PS50011">
    <property type="entry name" value="PROTEIN_KINASE_DOM"/>
    <property type="match status" value="1"/>
</dbReference>
<dbReference type="Proteomes" id="UP000749559">
    <property type="component" value="Unassembled WGS sequence"/>
</dbReference>
<comment type="catalytic activity">
    <reaction evidence="11">
        <text>L-seryl-[protein] + ATP = O-phospho-L-seryl-[protein] + ADP + H(+)</text>
        <dbReference type="Rhea" id="RHEA:17989"/>
        <dbReference type="Rhea" id="RHEA-COMP:9863"/>
        <dbReference type="Rhea" id="RHEA-COMP:11604"/>
        <dbReference type="ChEBI" id="CHEBI:15378"/>
        <dbReference type="ChEBI" id="CHEBI:29999"/>
        <dbReference type="ChEBI" id="CHEBI:30616"/>
        <dbReference type="ChEBI" id="CHEBI:83421"/>
        <dbReference type="ChEBI" id="CHEBI:456216"/>
        <dbReference type="EC" id="2.7.11.17"/>
    </reaction>
</comment>
<dbReference type="FunFam" id="3.30.200.20:FF:000429">
    <property type="entry name" value="Calcium/calmodulin-dependent protein kinase kinase"/>
    <property type="match status" value="1"/>
</dbReference>
<evidence type="ECO:0000256" key="9">
    <source>
        <dbReference type="ARBA" id="ARBA00022860"/>
    </source>
</evidence>
<evidence type="ECO:0000256" key="11">
    <source>
        <dbReference type="ARBA" id="ARBA00047430"/>
    </source>
</evidence>
<dbReference type="EMBL" id="CAIIXF020000012">
    <property type="protein sequence ID" value="CAH1802628.1"/>
    <property type="molecule type" value="Genomic_DNA"/>
</dbReference>
<name>A0A8J1TN85_OWEFU</name>
<dbReference type="InterPro" id="IPR017441">
    <property type="entry name" value="Protein_kinase_ATP_BS"/>
</dbReference>
<feature type="region of interest" description="Disordered" evidence="12">
    <location>
        <begin position="1"/>
        <end position="58"/>
    </location>
</feature>
<evidence type="ECO:0000256" key="6">
    <source>
        <dbReference type="ARBA" id="ARBA00022741"/>
    </source>
</evidence>
<keyword evidence="15" id="KW-1185">Reference proteome</keyword>
<feature type="compositionally biased region" description="Basic and acidic residues" evidence="12">
    <location>
        <begin position="240"/>
        <end position="249"/>
    </location>
</feature>
<reference evidence="14" key="1">
    <citation type="submission" date="2022-03" db="EMBL/GenBank/DDBJ databases">
        <authorList>
            <person name="Martin C."/>
        </authorList>
    </citation>
    <scope>NUCLEOTIDE SEQUENCE</scope>
</reference>
<evidence type="ECO:0000256" key="7">
    <source>
        <dbReference type="ARBA" id="ARBA00022777"/>
    </source>
</evidence>
<dbReference type="EC" id="2.7.11.17" evidence="2"/>
<dbReference type="PANTHER" id="PTHR43895:SF164">
    <property type="entry name" value="CALCIUM_CALMODULIN-DEPENDENT PROTEIN KINASE KINASE"/>
    <property type="match status" value="1"/>
</dbReference>
<feature type="compositionally biased region" description="Basic and acidic residues" evidence="12">
    <location>
        <begin position="748"/>
        <end position="759"/>
    </location>
</feature>
<feature type="compositionally biased region" description="Low complexity" evidence="12">
    <location>
        <begin position="159"/>
        <end position="169"/>
    </location>
</feature>